<dbReference type="Pfam" id="PF01915">
    <property type="entry name" value="Glyco_hydro_3_C"/>
    <property type="match status" value="1"/>
</dbReference>
<organism evidence="5 6">
    <name type="scientific">Caldibacillus thermoamylovorans</name>
    <dbReference type="NCBI Taxonomy" id="35841"/>
    <lineage>
        <taxon>Bacteria</taxon>
        <taxon>Bacillati</taxon>
        <taxon>Bacillota</taxon>
        <taxon>Bacilli</taxon>
        <taxon>Bacillales</taxon>
        <taxon>Bacillaceae</taxon>
        <taxon>Caldibacillus</taxon>
    </lineage>
</organism>
<gene>
    <name evidence="5" type="ORF">BT1A1_0886</name>
</gene>
<dbReference type="GeneID" id="92960033"/>
<dbReference type="InterPro" id="IPR001764">
    <property type="entry name" value="Glyco_hydro_3_N"/>
</dbReference>
<dbReference type="InterPro" id="IPR036962">
    <property type="entry name" value="Glyco_hydro_3_N_sf"/>
</dbReference>
<dbReference type="Pfam" id="PF00933">
    <property type="entry name" value="Glyco_hydro_3"/>
    <property type="match status" value="1"/>
</dbReference>
<keyword evidence="6" id="KW-1185">Reference proteome</keyword>
<dbReference type="SUPFAM" id="SSF51445">
    <property type="entry name" value="(Trans)glycosidases"/>
    <property type="match status" value="1"/>
</dbReference>
<protein>
    <recommendedName>
        <fullName evidence="4">Fibronectin type III-like domain-containing protein</fullName>
    </recommendedName>
</protein>
<sequence>MSKTKNKKRSRIIWRSVLSVLLVIAIGANIALYHFSDVISAYFSTIDMDSKEAVAARETSTKLVEKIADEGIVLLKNDDNTLPLKTSQEKKTKVNVFGWSFTNPIYGGTGSGSADASTAVTPKAGLESAGFEVNEQLYKAYVDTGLERPMVGMNGQDWTIPEPEPTKFYTNELMRQAKEFSDTAIIFIARSGGEGADLPVSLDGEDTFDPEGGAFGATGVRYGNKDDLDANKHYLELSNREKGMIDAVTANFDNVILVVNSSNTFELGWVKDYSQIKSVVNIAGPGQNGFTSLGKVLAGQVNPSGRTVDIYTADLLKNPAMSSFGDQYYVLKNEDGSYSIATDKQKVKLNYVDYKEGVYLGYRFYETAADEGAINYDEEVVYPFGYGLSYTEFAQEVVPNSLKWDDENISVDVKVTNTGSVEGKEVVQLYYSAPYTGKIEKPSKVLGAFAKTDVIKPGESETITLSFKVEDMASYDSNKVYTSNGGYVLEAGEYSLMLMKNSHEKITDVASKELSQVTYYTEGRSSDQQVAVNRLDNELTGEGSLTKVLSRANGFANLNEVLTQDQTYTVKDAENKTMTVKGKVTTTNFVNYINGIRYDVPADTNDKAPTTGAENGKTLKDYVGVDYNDESWDTLLDQLTVDDLVSLSTLGGYRTVEIESVGKPATLDYDGPAAINNMNMAANGQSGIAFPAEVMLASTWNVELAKQMGESIGAEAQAYGVTGWYAPAMNIHRTAFAGRNFEYYSEDGLLSGKMAAAVTNGFQSKGGYVYIKHFALNDQETNRTNGVLTWANEQTVREVYLKPFELAVKEGGAGAVMSSFNSIGNTWAGASSGLLKEILRNEWGFTGLVVTDFYMINAYPYMNYELGIRSGNDLYLTGAAPVGVAEVNTESNDTLWAMRDAAHSILYTVANSSAIDNPMSSETPTWVKITIAVDVLVALGIGIGFFLTFRKGKEKGKENAA</sequence>
<dbReference type="Pfam" id="PF14310">
    <property type="entry name" value="Fn3-like"/>
    <property type="match status" value="1"/>
</dbReference>
<evidence type="ECO:0000256" key="3">
    <source>
        <dbReference type="SAM" id="Phobius"/>
    </source>
</evidence>
<dbReference type="Gene3D" id="3.40.50.1700">
    <property type="entry name" value="Glycoside hydrolase family 3 C-terminal domain"/>
    <property type="match status" value="1"/>
</dbReference>
<reference evidence="5 6" key="1">
    <citation type="submission" date="2014-07" db="EMBL/GenBank/DDBJ databases">
        <authorList>
            <person name="Wibberg Daniel"/>
        </authorList>
    </citation>
    <scope>NUCLEOTIDE SEQUENCE [LARGE SCALE GENOMIC DNA]</scope>
</reference>
<dbReference type="InterPro" id="IPR026891">
    <property type="entry name" value="Fn3-like"/>
</dbReference>
<dbReference type="InterPro" id="IPR002772">
    <property type="entry name" value="Glyco_hydro_3_C"/>
</dbReference>
<comment type="similarity">
    <text evidence="1">Belongs to the glycosyl hydrolase 3 family.</text>
</comment>
<dbReference type="PANTHER" id="PTHR42715:SF10">
    <property type="entry name" value="BETA-GLUCOSIDASE"/>
    <property type="match status" value="1"/>
</dbReference>
<dbReference type="InterPro" id="IPR050288">
    <property type="entry name" value="Cellulose_deg_GH3"/>
</dbReference>
<feature type="transmembrane region" description="Helical" evidence="3">
    <location>
        <begin position="926"/>
        <end position="949"/>
    </location>
</feature>
<evidence type="ECO:0000256" key="1">
    <source>
        <dbReference type="ARBA" id="ARBA00005336"/>
    </source>
</evidence>
<evidence type="ECO:0000313" key="5">
    <source>
        <dbReference type="EMBL" id="CEE00733.1"/>
    </source>
</evidence>
<dbReference type="GO" id="GO:0005975">
    <property type="term" value="P:carbohydrate metabolic process"/>
    <property type="evidence" value="ECO:0007669"/>
    <property type="project" value="InterPro"/>
</dbReference>
<dbReference type="GO" id="GO:0004553">
    <property type="term" value="F:hydrolase activity, hydrolyzing O-glycosyl compounds"/>
    <property type="evidence" value="ECO:0007669"/>
    <property type="project" value="InterPro"/>
</dbReference>
<feature type="domain" description="Fibronectin type III-like" evidence="4">
    <location>
        <begin position="425"/>
        <end position="502"/>
    </location>
</feature>
<dbReference type="Gene3D" id="2.60.40.10">
    <property type="entry name" value="Immunoglobulins"/>
    <property type="match status" value="1"/>
</dbReference>
<feature type="transmembrane region" description="Helical" evidence="3">
    <location>
        <begin position="12"/>
        <end position="35"/>
    </location>
</feature>
<dbReference type="SUPFAM" id="SSF52279">
    <property type="entry name" value="Beta-D-glucan exohydrolase, C-terminal domain"/>
    <property type="match status" value="1"/>
</dbReference>
<evidence type="ECO:0000259" key="4">
    <source>
        <dbReference type="SMART" id="SM01217"/>
    </source>
</evidence>
<dbReference type="InterPro" id="IPR017853">
    <property type="entry name" value="GH"/>
</dbReference>
<evidence type="ECO:0000256" key="2">
    <source>
        <dbReference type="ARBA" id="ARBA00022801"/>
    </source>
</evidence>
<dbReference type="EMBL" id="CCRF01000035">
    <property type="protein sequence ID" value="CEE00733.1"/>
    <property type="molecule type" value="Genomic_DNA"/>
</dbReference>
<dbReference type="PRINTS" id="PR00133">
    <property type="entry name" value="GLHYDRLASE3"/>
</dbReference>
<evidence type="ECO:0000313" key="6">
    <source>
        <dbReference type="Proteomes" id="UP000040576"/>
    </source>
</evidence>
<accession>A0A090IWB3</accession>
<dbReference type="Gene3D" id="3.20.20.300">
    <property type="entry name" value="Glycoside hydrolase, family 3, N-terminal domain"/>
    <property type="match status" value="1"/>
</dbReference>
<dbReference type="InterPro" id="IPR013783">
    <property type="entry name" value="Ig-like_fold"/>
</dbReference>
<keyword evidence="2" id="KW-0378">Hydrolase</keyword>
<name>A0A090IWB3_9BACI</name>
<keyword evidence="3" id="KW-0812">Transmembrane</keyword>
<dbReference type="Proteomes" id="UP000040576">
    <property type="component" value="Unassembled WGS sequence"/>
</dbReference>
<proteinExistence type="inferred from homology"/>
<keyword evidence="3" id="KW-1133">Transmembrane helix</keyword>
<dbReference type="SMART" id="SM01217">
    <property type="entry name" value="Fn3_like"/>
    <property type="match status" value="1"/>
</dbReference>
<keyword evidence="3" id="KW-0472">Membrane</keyword>
<dbReference type="PANTHER" id="PTHR42715">
    <property type="entry name" value="BETA-GLUCOSIDASE"/>
    <property type="match status" value="1"/>
</dbReference>
<dbReference type="RefSeq" id="WP_051988997.1">
    <property type="nucleotide sequence ID" value="NZ_CCRF01000035.1"/>
</dbReference>
<dbReference type="AlphaFoldDB" id="A0A090IWB3"/>
<dbReference type="InterPro" id="IPR036881">
    <property type="entry name" value="Glyco_hydro_3_C_sf"/>
</dbReference>